<comment type="caution">
    <text evidence="3">The sequence shown here is derived from an EMBL/GenBank/DDBJ whole genome shotgun (WGS) entry which is preliminary data.</text>
</comment>
<evidence type="ECO:0008006" key="5">
    <source>
        <dbReference type="Google" id="ProtNLM"/>
    </source>
</evidence>
<dbReference type="OrthoDB" id="1157305at2759"/>
<keyword evidence="4" id="KW-1185">Reference proteome</keyword>
<sequence>MPSLLDNLDDDLLAEILCRLVDVNFTVRCKLVCRRWCSLISTHNFERRFQDQYYANTPTPTVLFGFIANYPNPNSNSEWQLKTASQHQVLKSCHFKSHHQLTSIGIVASYKEVLLCRSMMTRSDDDDDQRIYYVFNPRTWLWVALPPFPKQRLSKRVLVGFVCEGHNFRVVRILEELINSNIMTVEIFDSETNQWREHSCLVSRPISFNFKYPFTFERFPLQQRVFGWNGILHWFTKENCLVAYDPYNPEQCHLIDVPLVDDDVYHRTYHLGMCQGALRLVRLRWVPKYTVNPHTYALQFSAWKLGDYKKGDWESTNNGVVSMTVRPGTDGLLSRARVSPDPNHEDIVYLMFCRQISCCNLKTQTWNLVDVSLHVRNSPDVFQFFQLIFPPWPTTIHITPK</sequence>
<dbReference type="AlphaFoldDB" id="A0A9Q0J2Z4"/>
<dbReference type="InterPro" id="IPR055290">
    <property type="entry name" value="At3g26010-like"/>
</dbReference>
<dbReference type="Proteomes" id="UP001141552">
    <property type="component" value="Unassembled WGS sequence"/>
</dbReference>
<organism evidence="3 4">
    <name type="scientific">Turnera subulata</name>
    <dbReference type="NCBI Taxonomy" id="218843"/>
    <lineage>
        <taxon>Eukaryota</taxon>
        <taxon>Viridiplantae</taxon>
        <taxon>Streptophyta</taxon>
        <taxon>Embryophyta</taxon>
        <taxon>Tracheophyta</taxon>
        <taxon>Spermatophyta</taxon>
        <taxon>Magnoliopsida</taxon>
        <taxon>eudicotyledons</taxon>
        <taxon>Gunneridae</taxon>
        <taxon>Pentapetalae</taxon>
        <taxon>rosids</taxon>
        <taxon>fabids</taxon>
        <taxon>Malpighiales</taxon>
        <taxon>Passifloraceae</taxon>
        <taxon>Turnera</taxon>
    </lineage>
</organism>
<dbReference type="InterPro" id="IPR056592">
    <property type="entry name" value="Beta-prop_At3g26010-like"/>
</dbReference>
<dbReference type="SUPFAM" id="SSF81383">
    <property type="entry name" value="F-box domain"/>
    <property type="match status" value="1"/>
</dbReference>
<accession>A0A9Q0J2Z4</accession>
<dbReference type="Pfam" id="PF00646">
    <property type="entry name" value="F-box"/>
    <property type="match status" value="1"/>
</dbReference>
<reference evidence="3" key="2">
    <citation type="journal article" date="2023" name="Plants (Basel)">
        <title>Annotation of the Turnera subulata (Passifloraceae) Draft Genome Reveals the S-Locus Evolved after the Divergence of Turneroideae from Passifloroideae in a Stepwise Manner.</title>
        <authorList>
            <person name="Henning P.M."/>
            <person name="Roalson E.H."/>
            <person name="Mir W."/>
            <person name="McCubbin A.G."/>
            <person name="Shore J.S."/>
        </authorList>
    </citation>
    <scope>NUCLEOTIDE SEQUENCE</scope>
    <source>
        <strain evidence="3">F60SS</strain>
    </source>
</reference>
<feature type="domain" description="F-box" evidence="1">
    <location>
        <begin position="5"/>
        <end position="47"/>
    </location>
</feature>
<gene>
    <name evidence="3" type="ORF">Tsubulata_046584</name>
</gene>
<name>A0A9Q0J2Z4_9ROSI</name>
<dbReference type="InterPro" id="IPR001810">
    <property type="entry name" value="F-box_dom"/>
</dbReference>
<dbReference type="Gene3D" id="1.20.1280.50">
    <property type="match status" value="1"/>
</dbReference>
<dbReference type="Pfam" id="PF24750">
    <property type="entry name" value="b-prop_At3g26010-like"/>
    <property type="match status" value="1"/>
</dbReference>
<proteinExistence type="predicted"/>
<protein>
    <recommendedName>
        <fullName evidence="5">F-box domain-containing protein</fullName>
    </recommendedName>
</protein>
<feature type="domain" description="F-box protein At3g26010-like beta-propeller" evidence="2">
    <location>
        <begin position="125"/>
        <end position="370"/>
    </location>
</feature>
<dbReference type="InterPro" id="IPR036047">
    <property type="entry name" value="F-box-like_dom_sf"/>
</dbReference>
<evidence type="ECO:0000259" key="1">
    <source>
        <dbReference type="Pfam" id="PF00646"/>
    </source>
</evidence>
<dbReference type="PANTHER" id="PTHR35546">
    <property type="entry name" value="F-BOX PROTEIN INTERACTION DOMAIN PROTEIN-RELATED"/>
    <property type="match status" value="1"/>
</dbReference>
<evidence type="ECO:0000259" key="2">
    <source>
        <dbReference type="Pfam" id="PF24750"/>
    </source>
</evidence>
<evidence type="ECO:0000313" key="3">
    <source>
        <dbReference type="EMBL" id="KAJ4827686.1"/>
    </source>
</evidence>
<reference evidence="3" key="1">
    <citation type="submission" date="2022-02" db="EMBL/GenBank/DDBJ databases">
        <authorList>
            <person name="Henning P.M."/>
            <person name="McCubbin A.G."/>
            <person name="Shore J.S."/>
        </authorList>
    </citation>
    <scope>NUCLEOTIDE SEQUENCE</scope>
    <source>
        <strain evidence="3">F60SS</strain>
        <tissue evidence="3">Leaves</tissue>
    </source>
</reference>
<dbReference type="EMBL" id="JAKUCV010006362">
    <property type="protein sequence ID" value="KAJ4827686.1"/>
    <property type="molecule type" value="Genomic_DNA"/>
</dbReference>
<evidence type="ECO:0000313" key="4">
    <source>
        <dbReference type="Proteomes" id="UP001141552"/>
    </source>
</evidence>
<dbReference type="PANTHER" id="PTHR35546:SF130">
    <property type="entry name" value="EXPRESSED PROTEIN"/>
    <property type="match status" value="1"/>
</dbReference>